<organism evidence="1 2">
    <name type="scientific">Sphingorhabdus lutea</name>
    <dbReference type="NCBI Taxonomy" id="1913578"/>
    <lineage>
        <taxon>Bacteria</taxon>
        <taxon>Pseudomonadati</taxon>
        <taxon>Pseudomonadota</taxon>
        <taxon>Alphaproteobacteria</taxon>
        <taxon>Sphingomonadales</taxon>
        <taxon>Sphingomonadaceae</taxon>
        <taxon>Sphingorhabdus</taxon>
    </lineage>
</organism>
<evidence type="ECO:0000313" key="1">
    <source>
        <dbReference type="EMBL" id="APG63116.1"/>
    </source>
</evidence>
<dbReference type="Proteomes" id="UP000242561">
    <property type="component" value="Chromosome"/>
</dbReference>
<evidence type="ECO:0000313" key="2">
    <source>
        <dbReference type="Proteomes" id="UP000242561"/>
    </source>
</evidence>
<name>A0A1L3JDA4_9SPHN</name>
<sequence length="226" mass="25874">MANDRIEITDDMRAKLISEKERTGLGGIAILRDQRGNCPNGLTSDMIDGWRTGKRKSAKSEHLEWVIERYENYQPDPQILELTKEMRTFLKAERKRTGTTPAKLLENCDCEIPEGFHAHSVVNWMQGLTKTVNRTLWDFVLSEYAKLSGNAYRIKLTKAECDQLIGEEKRTGCGPTQIMRLAKKPLPPGLNGGTITMWLKGRVKTARRDHWEMVLRIYASLPDKKE</sequence>
<dbReference type="AlphaFoldDB" id="A0A1L3JDA4"/>
<dbReference type="OrthoDB" id="7605142at2"/>
<dbReference type="RefSeq" id="WP_072559768.1">
    <property type="nucleotide sequence ID" value="NZ_CP018154.1"/>
</dbReference>
<proteinExistence type="predicted"/>
<gene>
    <name evidence="1" type="ORF">LPB140_10340</name>
</gene>
<dbReference type="STRING" id="1913578.LPB140_10340"/>
<reference evidence="1 2" key="1">
    <citation type="submission" date="2016-11" db="EMBL/GenBank/DDBJ databases">
        <title>Sphingorhabdus sp. LPB0140, isolated from marine environment.</title>
        <authorList>
            <person name="Kim E."/>
            <person name="Yi H."/>
        </authorList>
    </citation>
    <scope>NUCLEOTIDE SEQUENCE [LARGE SCALE GENOMIC DNA]</scope>
    <source>
        <strain evidence="1 2">LPB0140</strain>
    </source>
</reference>
<keyword evidence="2" id="KW-1185">Reference proteome</keyword>
<dbReference type="KEGG" id="sphl:LPB140_10340"/>
<dbReference type="EMBL" id="CP018154">
    <property type="protein sequence ID" value="APG63116.1"/>
    <property type="molecule type" value="Genomic_DNA"/>
</dbReference>
<protein>
    <submittedName>
        <fullName evidence="1">Uncharacterized protein</fullName>
    </submittedName>
</protein>
<accession>A0A1L3JDA4</accession>